<proteinExistence type="predicted"/>
<dbReference type="Proteomes" id="UP000215355">
    <property type="component" value="Chromosome 1"/>
</dbReference>
<organism evidence="1 2">
    <name type="scientific">Sphingobacterium mizutaii</name>
    <dbReference type="NCBI Taxonomy" id="1010"/>
    <lineage>
        <taxon>Bacteria</taxon>
        <taxon>Pseudomonadati</taxon>
        <taxon>Bacteroidota</taxon>
        <taxon>Sphingobacteriia</taxon>
        <taxon>Sphingobacteriales</taxon>
        <taxon>Sphingobacteriaceae</taxon>
        <taxon>Sphingobacterium</taxon>
    </lineage>
</organism>
<sequence length="76" mass="8668">MITSPNNNNSIRYLKAKICLYISHNKQIDINDFIFQFEGYSPICILLALSQLTKGLSKKSVKLATSILLIRLFSFD</sequence>
<accession>A0AAJ4XAV9</accession>
<dbReference type="EMBL" id="LT906468">
    <property type="protein sequence ID" value="SNV49358.1"/>
    <property type="molecule type" value="Genomic_DNA"/>
</dbReference>
<dbReference type="AlphaFoldDB" id="A0AAJ4XAV9"/>
<dbReference type="KEGG" id="smiz:4412673_01762"/>
<name>A0AAJ4XAV9_9SPHI</name>
<gene>
    <name evidence="1" type="ORF">SAMEA4412673_01762</name>
</gene>
<evidence type="ECO:0000313" key="1">
    <source>
        <dbReference type="EMBL" id="SNV49358.1"/>
    </source>
</evidence>
<reference evidence="1 2" key="1">
    <citation type="submission" date="2017-06" db="EMBL/GenBank/DDBJ databases">
        <authorList>
            <consortium name="Pathogen Informatics"/>
        </authorList>
    </citation>
    <scope>NUCLEOTIDE SEQUENCE [LARGE SCALE GENOMIC DNA]</scope>
    <source>
        <strain evidence="1 2">NCTC12149</strain>
    </source>
</reference>
<evidence type="ECO:0000313" key="2">
    <source>
        <dbReference type="Proteomes" id="UP000215355"/>
    </source>
</evidence>
<protein>
    <submittedName>
        <fullName evidence="1">Uncharacterized protein</fullName>
    </submittedName>
</protein>